<reference evidence="8 9" key="1">
    <citation type="journal article" date="2015" name="Nature">
        <title>rRNA introns, odd ribosomes, and small enigmatic genomes across a large radiation of phyla.</title>
        <authorList>
            <person name="Brown C.T."/>
            <person name="Hug L.A."/>
            <person name="Thomas B.C."/>
            <person name="Sharon I."/>
            <person name="Castelle C.J."/>
            <person name="Singh A."/>
            <person name="Wilkins M.J."/>
            <person name="Williams K.H."/>
            <person name="Banfield J.F."/>
        </authorList>
    </citation>
    <scope>NUCLEOTIDE SEQUENCE [LARGE SCALE GENOMIC DNA]</scope>
</reference>
<feature type="transmembrane region" description="Helical" evidence="6">
    <location>
        <begin position="212"/>
        <end position="231"/>
    </location>
</feature>
<evidence type="ECO:0000313" key="9">
    <source>
        <dbReference type="Proteomes" id="UP000033860"/>
    </source>
</evidence>
<dbReference type="PANTHER" id="PTHR32322:SF18">
    <property type="entry name" value="S-ADENOSYLMETHIONINE_S-ADENOSYLHOMOCYSTEINE TRANSPORTER"/>
    <property type="match status" value="1"/>
</dbReference>
<comment type="subcellular location">
    <subcellularLocation>
        <location evidence="1">Cell membrane</location>
        <topology evidence="1">Multi-pass membrane protein</topology>
    </subcellularLocation>
</comment>
<sequence length="286" mass="31121">MTGVFRNYTYGFLSAVIFGASLVVNKIGLNTSSLTSFQYTTVATSVAALLGLPFIIKSFSKLKGISRASWWQILVVGVGSGAVAYFFLFWGQRFTTAINAGFLVTLSLFLVLPFSSLLLREKFSKRKYWFILIMVVGVYLLTVGLGRVVPKLGDFLIIISSVIFSFNNALSKLPIRETGGELFSYLRNVIGAIALVVSAFFLGGFPSINPSIGFWVIVSGVFIWAALIFWYKAVDTIGPSQSAVTALSYPIVSTALSMALLQETLTLAQAFGGGLILFSIYQVIKK</sequence>
<evidence type="ECO:0000256" key="3">
    <source>
        <dbReference type="ARBA" id="ARBA00022692"/>
    </source>
</evidence>
<evidence type="ECO:0000256" key="1">
    <source>
        <dbReference type="ARBA" id="ARBA00004651"/>
    </source>
</evidence>
<dbReference type="SUPFAM" id="SSF103481">
    <property type="entry name" value="Multidrug resistance efflux transporter EmrE"/>
    <property type="match status" value="2"/>
</dbReference>
<feature type="transmembrane region" description="Helical" evidence="6">
    <location>
        <begin position="7"/>
        <end position="24"/>
    </location>
</feature>
<dbReference type="InterPro" id="IPR050638">
    <property type="entry name" value="AA-Vitamin_Transporters"/>
</dbReference>
<gene>
    <name evidence="8" type="ORF">UX85_C0001G0211</name>
</gene>
<accession>A0A0G1RY08</accession>
<feature type="transmembrane region" description="Helical" evidence="6">
    <location>
        <begin position="97"/>
        <end position="119"/>
    </location>
</feature>
<dbReference type="EMBL" id="LCNT01000001">
    <property type="protein sequence ID" value="KKU61997.1"/>
    <property type="molecule type" value="Genomic_DNA"/>
</dbReference>
<evidence type="ECO:0000313" key="8">
    <source>
        <dbReference type="EMBL" id="KKU61997.1"/>
    </source>
</evidence>
<dbReference type="InterPro" id="IPR000620">
    <property type="entry name" value="EamA_dom"/>
</dbReference>
<evidence type="ECO:0000256" key="4">
    <source>
        <dbReference type="ARBA" id="ARBA00022989"/>
    </source>
</evidence>
<evidence type="ECO:0000259" key="7">
    <source>
        <dbReference type="Pfam" id="PF00892"/>
    </source>
</evidence>
<evidence type="ECO:0000256" key="6">
    <source>
        <dbReference type="SAM" id="Phobius"/>
    </source>
</evidence>
<dbReference type="Pfam" id="PF00892">
    <property type="entry name" value="EamA"/>
    <property type="match status" value="2"/>
</dbReference>
<feature type="transmembrane region" description="Helical" evidence="6">
    <location>
        <begin position="36"/>
        <end position="56"/>
    </location>
</feature>
<comment type="caution">
    <text evidence="8">The sequence shown here is derived from an EMBL/GenBank/DDBJ whole genome shotgun (WGS) entry which is preliminary data.</text>
</comment>
<feature type="domain" description="EamA" evidence="7">
    <location>
        <begin position="152"/>
        <end position="282"/>
    </location>
</feature>
<protein>
    <recommendedName>
        <fullName evidence="7">EamA domain-containing protein</fullName>
    </recommendedName>
</protein>
<dbReference type="InterPro" id="IPR037185">
    <property type="entry name" value="EmrE-like"/>
</dbReference>
<dbReference type="Proteomes" id="UP000033860">
    <property type="component" value="Unassembled WGS sequence"/>
</dbReference>
<proteinExistence type="predicted"/>
<name>A0A0G1RY08_9BACT</name>
<feature type="transmembrane region" description="Helical" evidence="6">
    <location>
        <begin position="128"/>
        <end position="149"/>
    </location>
</feature>
<feature type="domain" description="EamA" evidence="7">
    <location>
        <begin position="9"/>
        <end position="142"/>
    </location>
</feature>
<keyword evidence="2" id="KW-1003">Cell membrane</keyword>
<keyword evidence="4 6" id="KW-1133">Transmembrane helix</keyword>
<feature type="transmembrane region" description="Helical" evidence="6">
    <location>
        <begin position="185"/>
        <end position="206"/>
    </location>
</feature>
<keyword evidence="5 6" id="KW-0472">Membrane</keyword>
<dbReference type="AlphaFoldDB" id="A0A0G1RY08"/>
<feature type="transmembrane region" description="Helical" evidence="6">
    <location>
        <begin position="68"/>
        <end position="91"/>
    </location>
</feature>
<dbReference type="GO" id="GO:0005886">
    <property type="term" value="C:plasma membrane"/>
    <property type="evidence" value="ECO:0007669"/>
    <property type="project" value="UniProtKB-SubCell"/>
</dbReference>
<evidence type="ECO:0000256" key="2">
    <source>
        <dbReference type="ARBA" id="ARBA00022475"/>
    </source>
</evidence>
<feature type="transmembrane region" description="Helical" evidence="6">
    <location>
        <begin position="267"/>
        <end position="284"/>
    </location>
</feature>
<dbReference type="PANTHER" id="PTHR32322">
    <property type="entry name" value="INNER MEMBRANE TRANSPORTER"/>
    <property type="match status" value="1"/>
</dbReference>
<evidence type="ECO:0000256" key="5">
    <source>
        <dbReference type="ARBA" id="ARBA00023136"/>
    </source>
</evidence>
<keyword evidence="3 6" id="KW-0812">Transmembrane</keyword>
<organism evidence="8 9">
    <name type="scientific">Candidatus Beckwithbacteria bacterium GW2011_GWB1_47_15</name>
    <dbReference type="NCBI Taxonomy" id="1618371"/>
    <lineage>
        <taxon>Bacteria</taxon>
        <taxon>Candidatus Beckwithiibacteriota</taxon>
    </lineage>
</organism>